<dbReference type="AlphaFoldDB" id="A0A0A8K5G6"/>
<evidence type="ECO:0000256" key="2">
    <source>
        <dbReference type="ARBA" id="ARBA00004370"/>
    </source>
</evidence>
<keyword evidence="9" id="KW-0902">Two-component regulatory system</keyword>
<evidence type="ECO:0000259" key="14">
    <source>
        <dbReference type="PROSITE" id="PS50113"/>
    </source>
</evidence>
<protein>
    <recommendedName>
        <fullName evidence="3">histidine kinase</fullName>
        <ecNumber evidence="3">2.7.13.3</ecNumber>
    </recommendedName>
</protein>
<evidence type="ECO:0000313" key="15">
    <source>
        <dbReference type="EMBL" id="BAQ18021.1"/>
    </source>
</evidence>
<dbReference type="InterPro" id="IPR000014">
    <property type="entry name" value="PAS"/>
</dbReference>
<dbReference type="SMART" id="SM00387">
    <property type="entry name" value="HATPase_c"/>
    <property type="match status" value="1"/>
</dbReference>
<dbReference type="STRING" id="1384459.GL4_2587"/>
<dbReference type="InterPro" id="IPR003594">
    <property type="entry name" value="HATPase_dom"/>
</dbReference>
<keyword evidence="8" id="KW-0067">ATP-binding</keyword>
<dbReference type="Pfam" id="PF02518">
    <property type="entry name" value="HATPase_c"/>
    <property type="match status" value="1"/>
</dbReference>
<evidence type="ECO:0000256" key="4">
    <source>
        <dbReference type="ARBA" id="ARBA00022553"/>
    </source>
</evidence>
<dbReference type="SMART" id="SM00388">
    <property type="entry name" value="HisKA"/>
    <property type="match status" value="1"/>
</dbReference>
<dbReference type="Pfam" id="PF00989">
    <property type="entry name" value="PAS"/>
    <property type="match status" value="1"/>
</dbReference>
<feature type="transmembrane region" description="Helical" evidence="11">
    <location>
        <begin position="136"/>
        <end position="158"/>
    </location>
</feature>
<dbReference type="SUPFAM" id="SSF55874">
    <property type="entry name" value="ATPase domain of HSP90 chaperone/DNA topoisomerase II/histidine kinase"/>
    <property type="match status" value="1"/>
</dbReference>
<feature type="transmembrane region" description="Helical" evidence="11">
    <location>
        <begin position="36"/>
        <end position="56"/>
    </location>
</feature>
<dbReference type="GO" id="GO:0000155">
    <property type="term" value="F:phosphorelay sensor kinase activity"/>
    <property type="evidence" value="ECO:0007669"/>
    <property type="project" value="InterPro"/>
</dbReference>
<dbReference type="FunFam" id="3.30.565.10:FF:000006">
    <property type="entry name" value="Sensor histidine kinase WalK"/>
    <property type="match status" value="1"/>
</dbReference>
<dbReference type="InterPro" id="IPR036890">
    <property type="entry name" value="HATPase_C_sf"/>
</dbReference>
<evidence type="ECO:0000256" key="10">
    <source>
        <dbReference type="ARBA" id="ARBA00023136"/>
    </source>
</evidence>
<dbReference type="OrthoDB" id="9801651at2"/>
<dbReference type="InterPro" id="IPR013767">
    <property type="entry name" value="PAS_fold"/>
</dbReference>
<dbReference type="PANTHER" id="PTHR43047">
    <property type="entry name" value="TWO-COMPONENT HISTIDINE PROTEIN KINASE"/>
    <property type="match status" value="1"/>
</dbReference>
<evidence type="ECO:0000259" key="13">
    <source>
        <dbReference type="PROSITE" id="PS50112"/>
    </source>
</evidence>
<dbReference type="RefSeq" id="WP_082025652.1">
    <property type="nucleotide sequence ID" value="NZ_AP014648.1"/>
</dbReference>
<evidence type="ECO:0000256" key="8">
    <source>
        <dbReference type="ARBA" id="ARBA00022840"/>
    </source>
</evidence>
<reference evidence="15 16" key="1">
    <citation type="submission" date="2014-09" db="EMBL/GenBank/DDBJ databases">
        <title>Genome sequencing of Methyloceanibacter caenitepidi Gela4.</title>
        <authorList>
            <person name="Takeuchi M."/>
            <person name="Susumu S."/>
            <person name="Kamagata Y."/>
            <person name="Oshima K."/>
            <person name="Hattori M."/>
            <person name="Iwasaki W."/>
        </authorList>
    </citation>
    <scope>NUCLEOTIDE SEQUENCE [LARGE SCALE GENOMIC DNA]</scope>
    <source>
        <strain evidence="15 16">Gela4</strain>
    </source>
</reference>
<keyword evidence="7 15" id="KW-0418">Kinase</keyword>
<dbReference type="EC" id="2.7.13.3" evidence="3"/>
<keyword evidence="11" id="KW-0812">Transmembrane</keyword>
<dbReference type="InterPro" id="IPR000700">
    <property type="entry name" value="PAS-assoc_C"/>
</dbReference>
<dbReference type="PROSITE" id="PS50113">
    <property type="entry name" value="PAC"/>
    <property type="match status" value="1"/>
</dbReference>
<dbReference type="Proteomes" id="UP000031643">
    <property type="component" value="Chromosome"/>
</dbReference>
<evidence type="ECO:0000256" key="3">
    <source>
        <dbReference type="ARBA" id="ARBA00012438"/>
    </source>
</evidence>
<dbReference type="GO" id="GO:0009927">
    <property type="term" value="F:histidine phosphotransfer kinase activity"/>
    <property type="evidence" value="ECO:0007669"/>
    <property type="project" value="TreeGrafter"/>
</dbReference>
<dbReference type="Gene3D" id="1.10.287.130">
    <property type="match status" value="1"/>
</dbReference>
<evidence type="ECO:0000256" key="9">
    <source>
        <dbReference type="ARBA" id="ARBA00023012"/>
    </source>
</evidence>
<dbReference type="FunFam" id="1.10.287.130:FF:000038">
    <property type="entry name" value="Sensory transduction histidine kinase"/>
    <property type="match status" value="1"/>
</dbReference>
<dbReference type="SMART" id="SM00091">
    <property type="entry name" value="PAS"/>
    <property type="match status" value="1"/>
</dbReference>
<evidence type="ECO:0000256" key="1">
    <source>
        <dbReference type="ARBA" id="ARBA00000085"/>
    </source>
</evidence>
<proteinExistence type="predicted"/>
<dbReference type="PRINTS" id="PR00344">
    <property type="entry name" value="BCTRLSENSOR"/>
</dbReference>
<comment type="catalytic activity">
    <reaction evidence="1">
        <text>ATP + protein L-histidine = ADP + protein N-phospho-L-histidine.</text>
        <dbReference type="EC" id="2.7.13.3"/>
    </reaction>
</comment>
<keyword evidence="4" id="KW-0597">Phosphoprotein</keyword>
<evidence type="ECO:0000256" key="7">
    <source>
        <dbReference type="ARBA" id="ARBA00022777"/>
    </source>
</evidence>
<dbReference type="EMBL" id="AP014648">
    <property type="protein sequence ID" value="BAQ18021.1"/>
    <property type="molecule type" value="Genomic_DNA"/>
</dbReference>
<evidence type="ECO:0000259" key="12">
    <source>
        <dbReference type="PROSITE" id="PS50109"/>
    </source>
</evidence>
<feature type="domain" description="PAC" evidence="14">
    <location>
        <begin position="278"/>
        <end position="335"/>
    </location>
</feature>
<dbReference type="HOGENOM" id="CLU_000445_89_22_5"/>
<dbReference type="PANTHER" id="PTHR43047:SF72">
    <property type="entry name" value="OSMOSENSING HISTIDINE PROTEIN KINASE SLN1"/>
    <property type="match status" value="1"/>
</dbReference>
<name>A0A0A8K5G6_9HYPH</name>
<evidence type="ECO:0000256" key="5">
    <source>
        <dbReference type="ARBA" id="ARBA00022679"/>
    </source>
</evidence>
<dbReference type="SUPFAM" id="SSF55785">
    <property type="entry name" value="PYP-like sensor domain (PAS domain)"/>
    <property type="match status" value="1"/>
</dbReference>
<evidence type="ECO:0000256" key="11">
    <source>
        <dbReference type="SAM" id="Phobius"/>
    </source>
</evidence>
<dbReference type="GO" id="GO:0005524">
    <property type="term" value="F:ATP binding"/>
    <property type="evidence" value="ECO:0007669"/>
    <property type="project" value="UniProtKB-KW"/>
</dbReference>
<dbReference type="SUPFAM" id="SSF47384">
    <property type="entry name" value="Homodimeric domain of signal transducing histidine kinase"/>
    <property type="match status" value="1"/>
</dbReference>
<feature type="transmembrane region" description="Helical" evidence="11">
    <location>
        <begin position="170"/>
        <end position="194"/>
    </location>
</feature>
<evidence type="ECO:0000256" key="6">
    <source>
        <dbReference type="ARBA" id="ARBA00022741"/>
    </source>
</evidence>
<comment type="subcellular location">
    <subcellularLocation>
        <location evidence="2">Membrane</location>
    </subcellularLocation>
</comment>
<feature type="domain" description="PAS" evidence="13">
    <location>
        <begin position="205"/>
        <end position="275"/>
    </location>
</feature>
<dbReference type="InterPro" id="IPR004358">
    <property type="entry name" value="Sig_transdc_His_kin-like_C"/>
</dbReference>
<accession>A0A0A8K5G6</accession>
<dbReference type="Gene3D" id="3.30.450.20">
    <property type="entry name" value="PAS domain"/>
    <property type="match status" value="1"/>
</dbReference>
<evidence type="ECO:0000313" key="16">
    <source>
        <dbReference type="Proteomes" id="UP000031643"/>
    </source>
</evidence>
<feature type="transmembrane region" description="Helical" evidence="11">
    <location>
        <begin position="62"/>
        <end position="81"/>
    </location>
</feature>
<dbReference type="GO" id="GO:0006355">
    <property type="term" value="P:regulation of DNA-templated transcription"/>
    <property type="evidence" value="ECO:0007669"/>
    <property type="project" value="InterPro"/>
</dbReference>
<dbReference type="Pfam" id="PF00512">
    <property type="entry name" value="HisKA"/>
    <property type="match status" value="1"/>
</dbReference>
<feature type="domain" description="Histidine kinase" evidence="12">
    <location>
        <begin position="353"/>
        <end position="573"/>
    </location>
</feature>
<dbReference type="CDD" id="cd00130">
    <property type="entry name" value="PAS"/>
    <property type="match status" value="1"/>
</dbReference>
<dbReference type="CDD" id="cd16922">
    <property type="entry name" value="HATPase_EvgS-ArcB-TorS-like"/>
    <property type="match status" value="1"/>
</dbReference>
<dbReference type="CDD" id="cd00082">
    <property type="entry name" value="HisKA"/>
    <property type="match status" value="1"/>
</dbReference>
<dbReference type="InterPro" id="IPR005467">
    <property type="entry name" value="His_kinase_dom"/>
</dbReference>
<keyword evidence="16" id="KW-1185">Reference proteome</keyword>
<dbReference type="InterPro" id="IPR003661">
    <property type="entry name" value="HisK_dim/P_dom"/>
</dbReference>
<dbReference type="GO" id="GO:0005886">
    <property type="term" value="C:plasma membrane"/>
    <property type="evidence" value="ECO:0007669"/>
    <property type="project" value="TreeGrafter"/>
</dbReference>
<keyword evidence="5" id="KW-0808">Transferase</keyword>
<dbReference type="InterPro" id="IPR036097">
    <property type="entry name" value="HisK_dim/P_sf"/>
</dbReference>
<dbReference type="KEGG" id="mcg:GL4_2587"/>
<dbReference type="NCBIfam" id="TIGR00229">
    <property type="entry name" value="sensory_box"/>
    <property type="match status" value="1"/>
</dbReference>
<organism evidence="15 16">
    <name type="scientific">Methyloceanibacter caenitepidi</name>
    <dbReference type="NCBI Taxonomy" id="1384459"/>
    <lineage>
        <taxon>Bacteria</taxon>
        <taxon>Pseudomonadati</taxon>
        <taxon>Pseudomonadota</taxon>
        <taxon>Alphaproteobacteria</taxon>
        <taxon>Hyphomicrobiales</taxon>
        <taxon>Hyphomicrobiaceae</taxon>
        <taxon>Methyloceanibacter</taxon>
    </lineage>
</organism>
<dbReference type="InterPro" id="IPR035965">
    <property type="entry name" value="PAS-like_dom_sf"/>
</dbReference>
<keyword evidence="10 11" id="KW-0472">Membrane</keyword>
<dbReference type="Gene3D" id="3.30.565.10">
    <property type="entry name" value="Histidine kinase-like ATPase, C-terminal domain"/>
    <property type="match status" value="1"/>
</dbReference>
<gene>
    <name evidence="15" type="ORF">GL4_2587</name>
</gene>
<keyword evidence="6" id="KW-0547">Nucleotide-binding</keyword>
<keyword evidence="11" id="KW-1133">Transmembrane helix</keyword>
<dbReference type="PROSITE" id="PS50112">
    <property type="entry name" value="PAS"/>
    <property type="match status" value="1"/>
</dbReference>
<feature type="transmembrane region" description="Helical" evidence="11">
    <location>
        <begin position="93"/>
        <end position="116"/>
    </location>
</feature>
<dbReference type="PROSITE" id="PS50109">
    <property type="entry name" value="HIS_KIN"/>
    <property type="match status" value="1"/>
</dbReference>
<sequence>MLSQESIRGLSAYFRSLVHESARGDALTLARHQTFIASRLLGGALALCVFPIYLVVGGKPSLLSAFAFLWLMSPIAIAIYLSRTGRFAVAHRISAMNFAGLVTYCAWLTGGLASALLPWLVAVPLEAGLSTDRRSVAWAVGAAGTGLVVLALLGAGGIDPTPFTLPIPPAAFAFIVALSAIAYAAGLVVTLQLVHRQSEYAIEASEERYRLLAENVNDMITLHDHRGRVMFASQAARQLLGATAPAVLGDGLFEHVHVGDRPAYLSALNRCRANNEPISVEFRLRRGGSSDNAYYAWVEMRCRPMPQTDGLDQSAVVAVTRDISQHKEYEANLLRARGEAEGASRAKSQFLASMSHELRTPLNAIIGFSEILERELFGKLGEERYRDYARLIHESGEHLLGVVNGILDMSKIEAGKFSIVREPFCVGDLVKSCCDVLRHTAETKGLTLTTRVADSLPELAADKRACKQMLLNVISNAIKFTEKGGWVRVAASVEGENMVFAVTDNGIGIAEKDLPRLGDPFVQAASSYDRSYEGAGLGLSVVRGLAQLHGGSLGLESTLGKGTTVRIVLPLEVEAESPAKEEHAASVVAA</sequence>